<reference evidence="2 3" key="1">
    <citation type="submission" date="2023-02" db="EMBL/GenBank/DDBJ databases">
        <title>LHISI_Scaffold_Assembly.</title>
        <authorList>
            <person name="Stuart O.P."/>
            <person name="Cleave R."/>
            <person name="Magrath M.J.L."/>
            <person name="Mikheyev A.S."/>
        </authorList>
    </citation>
    <scope>NUCLEOTIDE SEQUENCE [LARGE SCALE GENOMIC DNA]</scope>
    <source>
        <strain evidence="2">Daus_M_001</strain>
        <tissue evidence="2">Leg muscle</tissue>
    </source>
</reference>
<dbReference type="EMBL" id="JARBHB010000004">
    <property type="protein sequence ID" value="KAJ8886375.1"/>
    <property type="molecule type" value="Genomic_DNA"/>
</dbReference>
<keyword evidence="3" id="KW-1185">Reference proteome</keyword>
<gene>
    <name evidence="2" type="ORF">PR048_012586</name>
</gene>
<proteinExistence type="predicted"/>
<dbReference type="Proteomes" id="UP001159363">
    <property type="component" value="Chromosome X"/>
</dbReference>
<comment type="caution">
    <text evidence="2">The sequence shown here is derived from an EMBL/GenBank/DDBJ whole genome shotgun (WGS) entry which is preliminary data.</text>
</comment>
<evidence type="ECO:0000313" key="3">
    <source>
        <dbReference type="Proteomes" id="UP001159363"/>
    </source>
</evidence>
<feature type="region of interest" description="Disordered" evidence="1">
    <location>
        <begin position="50"/>
        <end position="81"/>
    </location>
</feature>
<evidence type="ECO:0000256" key="1">
    <source>
        <dbReference type="SAM" id="MobiDB-lite"/>
    </source>
</evidence>
<sequence>MLGGDVLEESPYWNQAAILPVLGKVRIFSYEGAQVWSAKKRTHLLRPHLVPESAPQSAPHLSPKSAPHLTPHLPQQSAPQLASHLVPKLEPHLTPHLTPHLAPQVAPHLALHLAPQSAPQSTPHLALLSALHLSHGSTVVEWLACSPPTKAIRVQSLAGSLHFFSHVCWSAGFLRDLPFHPPSCSGAALYPPQSTSSALKTSMLGATNSGQPIPARCLMPEAARWKYGLAANCLPSVSTLRWLDVVTMPGLRLDVATMPNLRRLDVVTMPGLKRHDGCAPYALEDGNSCKEACILSERNWAAMATRLRP</sequence>
<protein>
    <submittedName>
        <fullName evidence="2">Uncharacterized protein</fullName>
    </submittedName>
</protein>
<evidence type="ECO:0000313" key="2">
    <source>
        <dbReference type="EMBL" id="KAJ8886375.1"/>
    </source>
</evidence>
<name>A0ABQ9HQE9_9NEOP</name>
<accession>A0ABQ9HQE9</accession>
<organism evidence="2 3">
    <name type="scientific">Dryococelus australis</name>
    <dbReference type="NCBI Taxonomy" id="614101"/>
    <lineage>
        <taxon>Eukaryota</taxon>
        <taxon>Metazoa</taxon>
        <taxon>Ecdysozoa</taxon>
        <taxon>Arthropoda</taxon>
        <taxon>Hexapoda</taxon>
        <taxon>Insecta</taxon>
        <taxon>Pterygota</taxon>
        <taxon>Neoptera</taxon>
        <taxon>Polyneoptera</taxon>
        <taxon>Phasmatodea</taxon>
        <taxon>Verophasmatodea</taxon>
        <taxon>Anareolatae</taxon>
        <taxon>Phasmatidae</taxon>
        <taxon>Eurycanthinae</taxon>
        <taxon>Dryococelus</taxon>
    </lineage>
</organism>